<dbReference type="EMBL" id="HBHC01001687">
    <property type="protein sequence ID" value="CAD9651256.1"/>
    <property type="molecule type" value="Transcribed_RNA"/>
</dbReference>
<dbReference type="AlphaFoldDB" id="A0A7S2QT46"/>
<dbReference type="PANTHER" id="PTHR34041">
    <property type="entry name" value="PHOTOSYSTEM II REPAIR PROTEIN PSB27-H1, CHLOROPLASTIC"/>
    <property type="match status" value="1"/>
</dbReference>
<proteinExistence type="inferred from homology"/>
<protein>
    <recommendedName>
        <fullName evidence="2">Photosystem II Psb27 protein</fullName>
    </recommendedName>
</protein>
<gene>
    <name evidence="1" type="ORF">NSPH01132_LOCUS1010</name>
</gene>
<evidence type="ECO:0000313" key="1">
    <source>
        <dbReference type="EMBL" id="CAD9651256.1"/>
    </source>
</evidence>
<dbReference type="GO" id="GO:0009543">
    <property type="term" value="C:chloroplast thylakoid lumen"/>
    <property type="evidence" value="ECO:0007669"/>
    <property type="project" value="TreeGrafter"/>
</dbReference>
<dbReference type="Pfam" id="PF13326">
    <property type="entry name" value="PSII_Pbs27"/>
    <property type="match status" value="1"/>
</dbReference>
<dbReference type="PANTHER" id="PTHR34041:SF1">
    <property type="entry name" value="PHOTOSYSTEM II REPAIR PROTEIN PSB27-H1, CHLOROPLASTIC"/>
    <property type="match status" value="1"/>
</dbReference>
<name>A0A7S2QT46_9EUKA</name>
<dbReference type="Gene3D" id="1.20.58.810">
    <property type="entry name" value="Photosystem II Pbs27"/>
    <property type="match status" value="1"/>
</dbReference>
<dbReference type="GO" id="GO:0010206">
    <property type="term" value="P:photosystem II repair"/>
    <property type="evidence" value="ECO:0007669"/>
    <property type="project" value="InterPro"/>
</dbReference>
<dbReference type="InterPro" id="IPR025585">
    <property type="entry name" value="PSII_Psb27"/>
</dbReference>
<organism evidence="1">
    <name type="scientific">Norrisiella sphaerica</name>
    <dbReference type="NCBI Taxonomy" id="552664"/>
    <lineage>
        <taxon>Eukaryota</taxon>
        <taxon>Sar</taxon>
        <taxon>Rhizaria</taxon>
        <taxon>Cercozoa</taxon>
        <taxon>Chlorarachniophyceae</taxon>
        <taxon>Norrisiella</taxon>
    </lineage>
</organism>
<dbReference type="InterPro" id="IPR038450">
    <property type="entry name" value="PSII_Psb27_sf"/>
</dbReference>
<reference evidence="1" key="1">
    <citation type="submission" date="2021-01" db="EMBL/GenBank/DDBJ databases">
        <authorList>
            <person name="Corre E."/>
            <person name="Pelletier E."/>
            <person name="Niang G."/>
            <person name="Scheremetjew M."/>
            <person name="Finn R."/>
            <person name="Kale V."/>
            <person name="Holt S."/>
            <person name="Cochrane G."/>
            <person name="Meng A."/>
            <person name="Brown T."/>
            <person name="Cohen L."/>
        </authorList>
    </citation>
    <scope>NUCLEOTIDE SEQUENCE</scope>
    <source>
        <strain evidence="1">BC52</strain>
    </source>
</reference>
<sequence length="213" mass="22524">MPSPLSISVLTNLALGATLLFLCTTTSISSISSSSSLSLPLSTPAAATAGRVACASNPSSRVISRGVRALARENGVEMSRRNIFAGLGGAVAAVGTMSEPAQAGLFGPSDREKYEAETSAFLKLIEEVLAIPASDDNKKEAVLNLKSQGNRWVAKWRNSKMSSSPSFGNLYSVINAVNGHYNTFGPQSNLPKKRMARVEKEIADATKYLTKGR</sequence>
<dbReference type="GO" id="GO:0010207">
    <property type="term" value="P:photosystem II assembly"/>
    <property type="evidence" value="ECO:0007669"/>
    <property type="project" value="InterPro"/>
</dbReference>
<evidence type="ECO:0008006" key="2">
    <source>
        <dbReference type="Google" id="ProtNLM"/>
    </source>
</evidence>
<dbReference type="GO" id="GO:0009523">
    <property type="term" value="C:photosystem II"/>
    <property type="evidence" value="ECO:0007669"/>
    <property type="project" value="InterPro"/>
</dbReference>
<accession>A0A7S2QT46</accession>
<dbReference type="HAMAP" id="MF_01481">
    <property type="entry name" value="PSII_Psb27"/>
    <property type="match status" value="1"/>
</dbReference>